<organism evidence="4 5">
    <name type="scientific">Tritrichomonas musculus</name>
    <dbReference type="NCBI Taxonomy" id="1915356"/>
    <lineage>
        <taxon>Eukaryota</taxon>
        <taxon>Metamonada</taxon>
        <taxon>Parabasalia</taxon>
        <taxon>Tritrichomonadida</taxon>
        <taxon>Tritrichomonadidae</taxon>
        <taxon>Tritrichomonas</taxon>
    </lineage>
</organism>
<accession>A0ABR2K763</accession>
<evidence type="ECO:0000313" key="4">
    <source>
        <dbReference type="EMBL" id="KAK8886946.1"/>
    </source>
</evidence>
<evidence type="ECO:0000259" key="3">
    <source>
        <dbReference type="PROSITE" id="PS50089"/>
    </source>
</evidence>
<feature type="compositionally biased region" description="Basic and acidic residues" evidence="2">
    <location>
        <begin position="15"/>
        <end position="26"/>
    </location>
</feature>
<feature type="region of interest" description="Disordered" evidence="2">
    <location>
        <begin position="1"/>
        <end position="26"/>
    </location>
</feature>
<proteinExistence type="predicted"/>
<evidence type="ECO:0000256" key="2">
    <source>
        <dbReference type="SAM" id="MobiDB-lite"/>
    </source>
</evidence>
<dbReference type="EMBL" id="JAPFFF010000006">
    <property type="protein sequence ID" value="KAK8886946.1"/>
    <property type="molecule type" value="Genomic_DNA"/>
</dbReference>
<keyword evidence="5" id="KW-1185">Reference proteome</keyword>
<feature type="domain" description="RING-type" evidence="3">
    <location>
        <begin position="37"/>
        <end position="78"/>
    </location>
</feature>
<dbReference type="Gene3D" id="3.30.40.10">
    <property type="entry name" value="Zinc/RING finger domain, C3HC4 (zinc finger)"/>
    <property type="match status" value="1"/>
</dbReference>
<keyword evidence="1" id="KW-0863">Zinc-finger</keyword>
<keyword evidence="1" id="KW-0862">Zinc</keyword>
<keyword evidence="1" id="KW-0479">Metal-binding</keyword>
<reference evidence="4 5" key="1">
    <citation type="submission" date="2024-04" db="EMBL/GenBank/DDBJ databases">
        <title>Tritrichomonas musculus Genome.</title>
        <authorList>
            <person name="Alves-Ferreira E."/>
            <person name="Grigg M."/>
            <person name="Lorenzi H."/>
            <person name="Galac M."/>
        </authorList>
    </citation>
    <scope>NUCLEOTIDE SEQUENCE [LARGE SCALE GENOMIC DNA]</scope>
    <source>
        <strain evidence="4 5">EAF2021</strain>
    </source>
</reference>
<dbReference type="Proteomes" id="UP001470230">
    <property type="component" value="Unassembled WGS sequence"/>
</dbReference>
<protein>
    <recommendedName>
        <fullName evidence="3">RING-type domain-containing protein</fullName>
    </recommendedName>
</protein>
<dbReference type="SUPFAM" id="SSF57850">
    <property type="entry name" value="RING/U-box"/>
    <property type="match status" value="1"/>
</dbReference>
<evidence type="ECO:0000313" key="5">
    <source>
        <dbReference type="Proteomes" id="UP001470230"/>
    </source>
</evidence>
<dbReference type="InterPro" id="IPR013083">
    <property type="entry name" value="Znf_RING/FYVE/PHD"/>
</dbReference>
<gene>
    <name evidence="4" type="ORF">M9Y10_037981</name>
</gene>
<evidence type="ECO:0000256" key="1">
    <source>
        <dbReference type="PROSITE-ProRule" id="PRU00175"/>
    </source>
</evidence>
<sequence>MSDEDIWTSSSSDQDDGRKDTETKDVATGEVDNERKCDFCQKYLLVTEIETKLDCGHVLCPNCFNLFKSKKNESCPICFKEVSNFIMNKS</sequence>
<name>A0ABR2K763_9EUKA</name>
<dbReference type="Pfam" id="PF14447">
    <property type="entry name" value="Prok-RING_4"/>
    <property type="match status" value="1"/>
</dbReference>
<dbReference type="PROSITE" id="PS50089">
    <property type="entry name" value="ZF_RING_2"/>
    <property type="match status" value="1"/>
</dbReference>
<comment type="caution">
    <text evidence="4">The sequence shown here is derived from an EMBL/GenBank/DDBJ whole genome shotgun (WGS) entry which is preliminary data.</text>
</comment>
<dbReference type="InterPro" id="IPR001841">
    <property type="entry name" value="Znf_RING"/>
</dbReference>